<evidence type="ECO:0000313" key="2">
    <source>
        <dbReference type="EMBL" id="TCC46160.1"/>
    </source>
</evidence>
<accession>A0A4R0JIX9</accession>
<dbReference type="Gene3D" id="2.130.10.10">
    <property type="entry name" value="YVTN repeat-like/Quinoprotein amine dehydrogenase"/>
    <property type="match status" value="2"/>
</dbReference>
<dbReference type="InterPro" id="IPR051200">
    <property type="entry name" value="Host-pathogen_enzymatic-act"/>
</dbReference>
<dbReference type="InterPro" id="IPR015943">
    <property type="entry name" value="WD40/YVTN_repeat-like_dom_sf"/>
</dbReference>
<dbReference type="Proteomes" id="UP000291144">
    <property type="component" value="Unassembled WGS sequence"/>
</dbReference>
<gene>
    <name evidence="2" type="ORF">E0H73_44375</name>
</gene>
<keyword evidence="3" id="KW-1185">Reference proteome</keyword>
<evidence type="ECO:0008006" key="4">
    <source>
        <dbReference type="Google" id="ProtNLM"/>
    </source>
</evidence>
<evidence type="ECO:0000313" key="3">
    <source>
        <dbReference type="Proteomes" id="UP000291144"/>
    </source>
</evidence>
<keyword evidence="1" id="KW-0732">Signal</keyword>
<organism evidence="2 3">
    <name type="scientific">Kribbella pittospori</name>
    <dbReference type="NCBI Taxonomy" id="722689"/>
    <lineage>
        <taxon>Bacteria</taxon>
        <taxon>Bacillati</taxon>
        <taxon>Actinomycetota</taxon>
        <taxon>Actinomycetes</taxon>
        <taxon>Propionibacteriales</taxon>
        <taxon>Kribbellaceae</taxon>
        <taxon>Kribbella</taxon>
    </lineage>
</organism>
<dbReference type="SUPFAM" id="SSF51004">
    <property type="entry name" value="C-terminal (heme d1) domain of cytochrome cd1-nitrite reductase"/>
    <property type="match status" value="1"/>
</dbReference>
<comment type="caution">
    <text evidence="2">The sequence shown here is derived from an EMBL/GenBank/DDBJ whole genome shotgun (WGS) entry which is preliminary data.</text>
</comment>
<dbReference type="AlphaFoldDB" id="A0A4R0JIX9"/>
<sequence>MRRTMKRTVSAVAVCGLALTIGLVATPATAIAPPGSAQQGMVFVQTDDPAGNQVVAYRRAADSSLHQAGTYPTGGRGGSLDGAAVDRLASQGSLTYDKAHRTLYVVNAGSNTVTVFGVVGDRLIRRQIINSGGTFPVSVAVHGAEVYVLNARAGGAVQGYVSILGHLVPLHSEHRALGLPVTTGAQEFTHTPGQVVVTPDGSSVIVTTKAAGNSLLVFGSFVPAQLAKAPVVVDDAGNVPFAAVFDRFGHLAVAEAGTNTVATYAVERGHRLRLLNRTPTGQMATCWIAGAGGNYYLSNAGSNSLSGYRAEHDGSPVALGNTATGQGTVDAAVTPDNRYIYVQTGKVGAVDAFRIESDGSLTKTSSTVVPNAAGAEGIAAS</sequence>
<dbReference type="InterPro" id="IPR011048">
    <property type="entry name" value="Haem_d1_sf"/>
</dbReference>
<dbReference type="OrthoDB" id="9790815at2"/>
<feature type="signal peptide" evidence="1">
    <location>
        <begin position="1"/>
        <end position="30"/>
    </location>
</feature>
<proteinExistence type="predicted"/>
<dbReference type="EMBL" id="SJKB01000035">
    <property type="protein sequence ID" value="TCC46160.1"/>
    <property type="molecule type" value="Genomic_DNA"/>
</dbReference>
<name>A0A4R0JIX9_9ACTN</name>
<protein>
    <recommendedName>
        <fullName evidence="4">Lactonase family protein</fullName>
    </recommendedName>
</protein>
<dbReference type="PANTHER" id="PTHR47197">
    <property type="entry name" value="PROTEIN NIRF"/>
    <property type="match status" value="1"/>
</dbReference>
<dbReference type="PANTHER" id="PTHR47197:SF3">
    <property type="entry name" value="DIHYDRO-HEME D1 DEHYDROGENASE"/>
    <property type="match status" value="1"/>
</dbReference>
<evidence type="ECO:0000256" key="1">
    <source>
        <dbReference type="SAM" id="SignalP"/>
    </source>
</evidence>
<feature type="chain" id="PRO_5020963435" description="Lactonase family protein" evidence="1">
    <location>
        <begin position="31"/>
        <end position="381"/>
    </location>
</feature>
<reference evidence="2 3" key="1">
    <citation type="submission" date="2019-02" db="EMBL/GenBank/DDBJ databases">
        <title>Kribbella capetownensis sp. nov. and Kribbella speibonae sp. nov., isolated from soil.</title>
        <authorList>
            <person name="Curtis S.M."/>
            <person name="Norton I."/>
            <person name="Everest G.J."/>
            <person name="Meyers P.R."/>
        </authorList>
    </citation>
    <scope>NUCLEOTIDE SEQUENCE [LARGE SCALE GENOMIC DNA]</scope>
    <source>
        <strain evidence="2 3">NRRL B-24813</strain>
    </source>
</reference>